<gene>
    <name evidence="4" type="ORF">ACHAWO_005327</name>
</gene>
<dbReference type="InterPro" id="IPR002618">
    <property type="entry name" value="UDPGP_fam"/>
</dbReference>
<dbReference type="Gene3D" id="3.30.230.120">
    <property type="match status" value="1"/>
</dbReference>
<dbReference type="InterPro" id="IPR052203">
    <property type="entry name" value="GHMP_Kinase-Related"/>
</dbReference>
<dbReference type="GO" id="GO:0016301">
    <property type="term" value="F:kinase activity"/>
    <property type="evidence" value="ECO:0007669"/>
    <property type="project" value="UniProtKB-KW"/>
</dbReference>
<organism evidence="4 5">
    <name type="scientific">Cyclotella atomus</name>
    <dbReference type="NCBI Taxonomy" id="382360"/>
    <lineage>
        <taxon>Eukaryota</taxon>
        <taxon>Sar</taxon>
        <taxon>Stramenopiles</taxon>
        <taxon>Ochrophyta</taxon>
        <taxon>Bacillariophyta</taxon>
        <taxon>Coscinodiscophyceae</taxon>
        <taxon>Thalassiosirophycidae</taxon>
        <taxon>Stephanodiscales</taxon>
        <taxon>Stephanodiscaceae</taxon>
        <taxon>Cyclotella</taxon>
    </lineage>
</organism>
<dbReference type="PANTHER" id="PTHR32463:SF0">
    <property type="entry name" value="L-FUCOSE KINASE"/>
    <property type="match status" value="1"/>
</dbReference>
<keyword evidence="5" id="KW-1185">Reference proteome</keyword>
<protein>
    <recommendedName>
        <fullName evidence="6">UTP--glucose-1-phosphate uridylyltransferase</fullName>
    </recommendedName>
</protein>
<dbReference type="GO" id="GO:0016779">
    <property type="term" value="F:nucleotidyltransferase activity"/>
    <property type="evidence" value="ECO:0007669"/>
    <property type="project" value="UniProtKB-KW"/>
</dbReference>
<proteinExistence type="predicted"/>
<dbReference type="SUPFAM" id="SSF53448">
    <property type="entry name" value="Nucleotide-diphospho-sugar transferases"/>
    <property type="match status" value="1"/>
</dbReference>
<dbReference type="Gene3D" id="3.90.550.10">
    <property type="entry name" value="Spore Coat Polysaccharide Biosynthesis Protein SpsA, Chain A"/>
    <property type="match status" value="1"/>
</dbReference>
<name>A0ABD3QWH2_9STRA</name>
<dbReference type="Proteomes" id="UP001530400">
    <property type="component" value="Unassembled WGS sequence"/>
</dbReference>
<evidence type="ECO:0000256" key="1">
    <source>
        <dbReference type="ARBA" id="ARBA00022679"/>
    </source>
</evidence>
<keyword evidence="1" id="KW-0808">Transferase</keyword>
<keyword evidence="2" id="KW-0548">Nucleotidyltransferase</keyword>
<keyword evidence="3" id="KW-0418">Kinase</keyword>
<evidence type="ECO:0008006" key="6">
    <source>
        <dbReference type="Google" id="ProtNLM"/>
    </source>
</evidence>
<evidence type="ECO:0000256" key="2">
    <source>
        <dbReference type="ARBA" id="ARBA00022695"/>
    </source>
</evidence>
<dbReference type="InterPro" id="IPR029044">
    <property type="entry name" value="Nucleotide-diphossugar_trans"/>
</dbReference>
<reference evidence="4 5" key="1">
    <citation type="submission" date="2024-10" db="EMBL/GenBank/DDBJ databases">
        <title>Updated reference genomes for cyclostephanoid diatoms.</title>
        <authorList>
            <person name="Roberts W.R."/>
            <person name="Alverson A.J."/>
        </authorList>
    </citation>
    <scope>NUCLEOTIDE SEQUENCE [LARGE SCALE GENOMIC DNA]</scope>
    <source>
        <strain evidence="4 5">AJA010-31</strain>
    </source>
</reference>
<sequence length="1188" mass="132268">MDSIQDRPLLLRIISSPKTSSYFDLHHLPLSIAVSSLSTSELLHQLGILDEYRRTCTNLYERVRCLFFLYAVHRFYLPLRRRVNDKRVNNSINANDDRSTLKKEYFTCPKGYSALLDRRFEEAIDCFLEFALVDPDSMADYVEKEEEDGRKSFMPKKTRLTSDLTFDPTRTMATVRIVNGERNKEESNSECRYSLCLDSLKNRQQKQQQQAPQSKLLLPSEAASSSLAATYRSLAFQTLADQVKSSVRNHPGNEWMFCVSNVQEQRLRFEEELIVGGGDVMLLEKTPVRMDLSHSCWSDIFFLGMDFPEGARVINCSVDLAVKFQGGKTTDAQPIPPIECRLFLSKVNPGTIKLTSVDLHSSVVLTHVSQVFNYAADYLGLLKAGLVAGGIVPLGLEKVCETKDIPIKDLLAVMLGTDTCHYGLELVTNVHNIPKGSRLAVSTNLLGSIIAVCMRATGQTKSLAGPLLEEERRLVAARAILGEWLGGSGGGWQDSGGVWPGLKLIHGVPSSLGDPEFGISRGRLLPNHKLLSKDEAPVALLHALEKSLVLVHGGMAQNVGPILEMVTEKFLLREEEEWYARHRAMDILDDLLVAFRDVDVKTIARLVTENFFSPIRSVIPWATNAYTETLIERVQQRFSDGFWGFWMLGGASGGGMGFIFDPQIKEDAASILGEIMLETKREMECYLPFAMDPVVFDYSVNDRGTVAKLCQLPKESNGTEQSTSESKIDDCSQAPSSNKALNLLLKQQGFDATLQEHIRSELKSGKIGLANNRLSLECNLTDVIPDDVVVLESDAIPTSVRSRGLEALSSGTVAVVTLAAGVGSRWTQGAGVVKALNPYCFIAGQHRNFLDVHLAKNRKISGDVGTSIPHVITTSWMTDAPISSFVETIEKKDNELIYISKGASIGLRMIPMVRDLKFLFDEQKQKLDDQAQKVQDSLHAALIGWAESIGEGSDYTLNIPKQCLCPVGHWYEIPNLLLNGTLTKMLHDRPQLRTLMLHNIDTIGAYVDPSILGSFLETKSTLAYEVVPRCIEDMGGGLCRVNGKPRLVEGLALPRDEDELKSSYYNSLTTWINIDGLLSQFGLDRNDILESASDKIQHAVHEFSKRLPTYVTIKDVKMRWGNGQEDVHPVTQFEKLWGDMSAIDSIKCSYFVVSRQRGQQLKDPAQLDAWSRDGGAEYLDSICDWTKY</sequence>
<evidence type="ECO:0000313" key="5">
    <source>
        <dbReference type="Proteomes" id="UP001530400"/>
    </source>
</evidence>
<accession>A0ABD3QWH2</accession>
<dbReference type="FunFam" id="3.30.230.120:FF:000015">
    <property type="entry name" value="Blr5970 protein"/>
    <property type="match status" value="1"/>
</dbReference>
<evidence type="ECO:0000313" key="4">
    <source>
        <dbReference type="EMBL" id="KAL3804798.1"/>
    </source>
</evidence>
<comment type="caution">
    <text evidence="4">The sequence shown here is derived from an EMBL/GenBank/DDBJ whole genome shotgun (WGS) entry which is preliminary data.</text>
</comment>
<dbReference type="PANTHER" id="PTHR32463">
    <property type="entry name" value="L-FUCOSE KINASE"/>
    <property type="match status" value="1"/>
</dbReference>
<dbReference type="Pfam" id="PF01704">
    <property type="entry name" value="UDPGP"/>
    <property type="match status" value="1"/>
</dbReference>
<dbReference type="EMBL" id="JALLPJ020000028">
    <property type="protein sequence ID" value="KAL3804798.1"/>
    <property type="molecule type" value="Genomic_DNA"/>
</dbReference>
<evidence type="ECO:0000256" key="3">
    <source>
        <dbReference type="ARBA" id="ARBA00022777"/>
    </source>
</evidence>
<dbReference type="AlphaFoldDB" id="A0ABD3QWH2"/>